<dbReference type="Pfam" id="PF11396">
    <property type="entry name" value="PepSY_like"/>
    <property type="match status" value="1"/>
</dbReference>
<dbReference type="InterPro" id="IPR021533">
    <property type="entry name" value="PepSY-like"/>
</dbReference>
<proteinExistence type="predicted"/>
<accession>A0A1V0QE31</accession>
<dbReference type="SUPFAM" id="SSF160574">
    <property type="entry name" value="BT0923-like"/>
    <property type="match status" value="1"/>
</dbReference>
<evidence type="ECO:0000256" key="1">
    <source>
        <dbReference type="SAM" id="MobiDB-lite"/>
    </source>
</evidence>
<gene>
    <name evidence="3" type="ORF">A4V02_13820</name>
</gene>
<feature type="region of interest" description="Disordered" evidence="1">
    <location>
        <begin position="57"/>
        <end position="79"/>
    </location>
</feature>
<dbReference type="RefSeq" id="WP_084274035.1">
    <property type="nucleotide sequence ID" value="NZ_CAJTCT010000069.1"/>
</dbReference>
<dbReference type="Gene3D" id="3.40.1420.30">
    <property type="match status" value="1"/>
</dbReference>
<protein>
    <recommendedName>
        <fullName evidence="2">Putative beta-lactamase-inhibitor-like PepSY-like domain-containing protein</fullName>
    </recommendedName>
</protein>
<dbReference type="GeneID" id="96091044"/>
<dbReference type="AlphaFoldDB" id="A0A1V0QE31"/>
<sequence length="79" mass="8894">MFCGNKSKKHQIKAAHNIIPAAISKFVSTNFSGQDIVEISRKRGGYEIELTNGTELKLTEDAKPLTEQPRRQNGNRPRK</sequence>
<evidence type="ECO:0000313" key="3">
    <source>
        <dbReference type="EMBL" id="ARE60815.1"/>
    </source>
</evidence>
<evidence type="ECO:0000313" key="4">
    <source>
        <dbReference type="Proteomes" id="UP000186351"/>
    </source>
</evidence>
<accession>A0A1Z2XIQ3</accession>
<organism evidence="3 4">
    <name type="scientific">Muribaculum intestinale</name>
    <dbReference type="NCBI Taxonomy" id="1796646"/>
    <lineage>
        <taxon>Bacteria</taxon>
        <taxon>Pseudomonadati</taxon>
        <taxon>Bacteroidota</taxon>
        <taxon>Bacteroidia</taxon>
        <taxon>Bacteroidales</taxon>
        <taxon>Muribaculaceae</taxon>
        <taxon>Muribaculum</taxon>
    </lineage>
</organism>
<dbReference type="Proteomes" id="UP000186351">
    <property type="component" value="Chromosome"/>
</dbReference>
<keyword evidence="4" id="KW-1185">Reference proteome</keyword>
<reference evidence="4" key="1">
    <citation type="submission" date="2016-04" db="EMBL/GenBank/DDBJ databases">
        <title>Complete Genome Sequences of Twelve Strains of a Stable Defined Moderately Diverse Mouse Microbiota 2 (sDMDMm2).</title>
        <authorList>
            <person name="Uchimura Y."/>
            <person name="Wyss M."/>
            <person name="Brugiroux S."/>
            <person name="Limenitakis J.P."/>
            <person name="Stecher B."/>
            <person name="McCoy K.D."/>
            <person name="Macpherson A.J."/>
        </authorList>
    </citation>
    <scope>NUCLEOTIDE SEQUENCE [LARGE SCALE GENOMIC DNA]</scope>
    <source>
        <strain evidence="4">YL27</strain>
    </source>
</reference>
<feature type="domain" description="Putative beta-lactamase-inhibitor-like PepSY-like" evidence="2">
    <location>
        <begin position="9"/>
        <end position="61"/>
    </location>
</feature>
<dbReference type="KEGG" id="pary:A4V02_13820"/>
<feature type="compositionally biased region" description="Basic and acidic residues" evidence="1">
    <location>
        <begin position="57"/>
        <end position="70"/>
    </location>
</feature>
<dbReference type="EMBL" id="CP015402">
    <property type="protein sequence ID" value="ARE60815.1"/>
    <property type="molecule type" value="Genomic_DNA"/>
</dbReference>
<name>A0A1V0QE31_9BACT</name>
<evidence type="ECO:0000259" key="2">
    <source>
        <dbReference type="Pfam" id="PF11396"/>
    </source>
</evidence>